<dbReference type="AlphaFoldDB" id="A0A1V9Z3S5"/>
<dbReference type="OrthoDB" id="79283at2759"/>
<name>A0A1V9Z3S5_ACHHY</name>
<dbReference type="EMBL" id="JNBR01000450">
    <property type="protein sequence ID" value="OQR92648.1"/>
    <property type="molecule type" value="Genomic_DNA"/>
</dbReference>
<feature type="domain" description="PX" evidence="1">
    <location>
        <begin position="63"/>
        <end position="138"/>
    </location>
</feature>
<evidence type="ECO:0000313" key="3">
    <source>
        <dbReference type="Proteomes" id="UP000243579"/>
    </source>
</evidence>
<dbReference type="Proteomes" id="UP000243579">
    <property type="component" value="Unassembled WGS sequence"/>
</dbReference>
<accession>A0A1V9Z3S5</accession>
<comment type="caution">
    <text evidence="2">The sequence shown here is derived from an EMBL/GenBank/DDBJ whole genome shotgun (WGS) entry which is preliminary data.</text>
</comment>
<keyword evidence="3" id="KW-1185">Reference proteome</keyword>
<dbReference type="GO" id="GO:0035091">
    <property type="term" value="F:phosphatidylinositol binding"/>
    <property type="evidence" value="ECO:0007669"/>
    <property type="project" value="InterPro"/>
</dbReference>
<dbReference type="SUPFAM" id="SSF64268">
    <property type="entry name" value="PX domain"/>
    <property type="match status" value="1"/>
</dbReference>
<evidence type="ECO:0000313" key="2">
    <source>
        <dbReference type="EMBL" id="OQR92648.1"/>
    </source>
</evidence>
<dbReference type="InterPro" id="IPR036871">
    <property type="entry name" value="PX_dom_sf"/>
</dbReference>
<sequence>MRFFPSWLSLASPRKPQPEPKVAPTATILESIVVNFAGLVIVSGATETRQVRYTMELINVEARAKVQCSKRFSQFLAFRTALLAQLKAACGCRRCAAVRNELKAVPFPSRHWPARLRHINDRALPLEAFLQRVLDVALEYTGCSRSKQEFHDVTSQFVGAPMSFKRRSRPTVLDFRASLRSILAATEIEAPSSPSKQSSDESIKLDCLVSDSKEAAAVSPQRALKEAISYNTMAPMIREAALEEDDAKVVSCENREREEA</sequence>
<dbReference type="InterPro" id="IPR001683">
    <property type="entry name" value="PX_dom"/>
</dbReference>
<dbReference type="Gene3D" id="3.30.1520.10">
    <property type="entry name" value="Phox-like domain"/>
    <property type="match status" value="1"/>
</dbReference>
<proteinExistence type="predicted"/>
<dbReference type="Pfam" id="PF00787">
    <property type="entry name" value="PX"/>
    <property type="match status" value="1"/>
</dbReference>
<gene>
    <name evidence="2" type="ORF">ACHHYP_03368</name>
</gene>
<reference evidence="2 3" key="1">
    <citation type="journal article" date="2014" name="Genome Biol. Evol.">
        <title>The secreted proteins of Achlya hypogyna and Thraustotheca clavata identify the ancestral oomycete secretome and reveal gene acquisitions by horizontal gene transfer.</title>
        <authorList>
            <person name="Misner I."/>
            <person name="Blouin N."/>
            <person name="Leonard G."/>
            <person name="Richards T.A."/>
            <person name="Lane C.E."/>
        </authorList>
    </citation>
    <scope>NUCLEOTIDE SEQUENCE [LARGE SCALE GENOMIC DNA]</scope>
    <source>
        <strain evidence="2 3">ATCC 48635</strain>
    </source>
</reference>
<organism evidence="2 3">
    <name type="scientific">Achlya hypogyna</name>
    <name type="common">Oomycete</name>
    <name type="synonym">Protoachlya hypogyna</name>
    <dbReference type="NCBI Taxonomy" id="1202772"/>
    <lineage>
        <taxon>Eukaryota</taxon>
        <taxon>Sar</taxon>
        <taxon>Stramenopiles</taxon>
        <taxon>Oomycota</taxon>
        <taxon>Saprolegniomycetes</taxon>
        <taxon>Saprolegniales</taxon>
        <taxon>Achlyaceae</taxon>
        <taxon>Achlya</taxon>
    </lineage>
</organism>
<evidence type="ECO:0000259" key="1">
    <source>
        <dbReference type="Pfam" id="PF00787"/>
    </source>
</evidence>
<protein>
    <recommendedName>
        <fullName evidence="1">PX domain-containing protein</fullName>
    </recommendedName>
</protein>